<proteinExistence type="predicted"/>
<organism evidence="3 4">
    <name type="scientific">Novilysobacter selenitireducens</name>
    <dbReference type="NCBI Taxonomy" id="2872639"/>
    <lineage>
        <taxon>Bacteria</taxon>
        <taxon>Pseudomonadati</taxon>
        <taxon>Pseudomonadota</taxon>
        <taxon>Gammaproteobacteria</taxon>
        <taxon>Lysobacterales</taxon>
        <taxon>Lysobacteraceae</taxon>
        <taxon>Novilysobacter</taxon>
    </lineage>
</organism>
<feature type="domain" description="Spore coat protein U/FanG" evidence="2">
    <location>
        <begin position="27"/>
        <end position="163"/>
    </location>
</feature>
<feature type="chain" id="PRO_5046111957" evidence="1">
    <location>
        <begin position="24"/>
        <end position="327"/>
    </location>
</feature>
<comment type="caution">
    <text evidence="3">The sequence shown here is derived from an EMBL/GenBank/DDBJ whole genome shotgun (WGS) entry which is preliminary data.</text>
</comment>
<dbReference type="SUPFAM" id="SSF49401">
    <property type="entry name" value="Bacterial adhesins"/>
    <property type="match status" value="1"/>
</dbReference>
<dbReference type="SMART" id="SM00972">
    <property type="entry name" value="SCPU"/>
    <property type="match status" value="2"/>
</dbReference>
<evidence type="ECO:0000256" key="1">
    <source>
        <dbReference type="SAM" id="SignalP"/>
    </source>
</evidence>
<dbReference type="Gene3D" id="2.60.40.1090">
    <property type="entry name" value="Fimbrial-type adhesion domain"/>
    <property type="match status" value="1"/>
</dbReference>
<evidence type="ECO:0000259" key="2">
    <source>
        <dbReference type="Pfam" id="PF05229"/>
    </source>
</evidence>
<dbReference type="InterPro" id="IPR007893">
    <property type="entry name" value="Spore_coat_U/FanG"/>
</dbReference>
<sequence length="327" mass="33460">MTRFFSAVLLGLLALGMQGTARGQSIDCNFSSTAPALEFGTIPANPTVATTTAGNVSVYCSGASLGNPGTVKACLKLSNGAPDNALLPNRRLANGSGRLSYQVYRDSAHTEVWGDATTAPAGEVLIPLRRTGFFFWEGSATLTLYGAIGAGQAGLTSGNYQSQMSLQLTGDFSSQPCSAIANVLDTDRTVLARATIASSCTVAANDLSFGTHSQLAAAVNASTSLGVTCSVNTPYTVRMDGGTTANNVADRRMGLNGTGPAAQGVAYQLRHTSPNGPLWGDGTSGTSTLAGTGTGGSQTLPVYGRVLPQAVPLPGQYEDTVTVTVQY</sequence>
<dbReference type="InterPro" id="IPR036937">
    <property type="entry name" value="Adhesion_dom_fimbrial_sf"/>
</dbReference>
<reference evidence="3 4" key="1">
    <citation type="submission" date="2021-09" db="EMBL/GenBank/DDBJ databases">
        <title>Lysobacter sp. 13A isolated from the river sediment.</title>
        <authorList>
            <person name="Liu H."/>
            <person name="Li S."/>
            <person name="Mao S."/>
        </authorList>
    </citation>
    <scope>NUCLEOTIDE SEQUENCE [LARGE SCALE GENOMIC DNA]</scope>
    <source>
        <strain evidence="3 4">13A</strain>
    </source>
</reference>
<dbReference type="InterPro" id="IPR008966">
    <property type="entry name" value="Adhesion_dom_sf"/>
</dbReference>
<dbReference type="InterPro" id="IPR053167">
    <property type="entry name" value="Spore_coat_component"/>
</dbReference>
<dbReference type="EMBL" id="JAINZW010000001">
    <property type="protein sequence ID" value="MBZ4037925.1"/>
    <property type="molecule type" value="Genomic_DNA"/>
</dbReference>
<dbReference type="RefSeq" id="WP_223674151.1">
    <property type="nucleotide sequence ID" value="NZ_JAINZW010000001.1"/>
</dbReference>
<keyword evidence="1" id="KW-0732">Signal</keyword>
<evidence type="ECO:0000313" key="3">
    <source>
        <dbReference type="EMBL" id="MBZ4037925.1"/>
    </source>
</evidence>
<dbReference type="Proteomes" id="UP001430954">
    <property type="component" value="Unassembled WGS sequence"/>
</dbReference>
<gene>
    <name evidence="3" type="ORF">K6753_00055</name>
</gene>
<dbReference type="Pfam" id="PF05229">
    <property type="entry name" value="SCPU"/>
    <property type="match status" value="2"/>
</dbReference>
<protein>
    <submittedName>
        <fullName evidence="3">Spore coat U domain-containing protein</fullName>
    </submittedName>
</protein>
<dbReference type="PANTHER" id="PTHR37089:SF4">
    <property type="entry name" value="EXPORTED PROTEIN"/>
    <property type="match status" value="1"/>
</dbReference>
<name>A0ABS7T219_9GAMM</name>
<dbReference type="PANTHER" id="PTHR37089">
    <property type="entry name" value="PROTEIN U-RELATED"/>
    <property type="match status" value="1"/>
</dbReference>
<keyword evidence="4" id="KW-1185">Reference proteome</keyword>
<feature type="domain" description="Spore coat protein U/FanG" evidence="2">
    <location>
        <begin position="188"/>
        <end position="324"/>
    </location>
</feature>
<accession>A0ABS7T219</accession>
<feature type="signal peptide" evidence="1">
    <location>
        <begin position="1"/>
        <end position="23"/>
    </location>
</feature>
<evidence type="ECO:0000313" key="4">
    <source>
        <dbReference type="Proteomes" id="UP001430954"/>
    </source>
</evidence>